<dbReference type="AlphaFoldDB" id="A0A6A5XRQ1"/>
<organism evidence="2 3">
    <name type="scientific">Aaosphaeria arxii CBS 175.79</name>
    <dbReference type="NCBI Taxonomy" id="1450172"/>
    <lineage>
        <taxon>Eukaryota</taxon>
        <taxon>Fungi</taxon>
        <taxon>Dikarya</taxon>
        <taxon>Ascomycota</taxon>
        <taxon>Pezizomycotina</taxon>
        <taxon>Dothideomycetes</taxon>
        <taxon>Pleosporomycetidae</taxon>
        <taxon>Pleosporales</taxon>
        <taxon>Pleosporales incertae sedis</taxon>
        <taxon>Aaosphaeria</taxon>
    </lineage>
</organism>
<feature type="compositionally biased region" description="Low complexity" evidence="1">
    <location>
        <begin position="1"/>
        <end position="19"/>
    </location>
</feature>
<gene>
    <name evidence="2" type="ORF">BU24DRAFT_450496</name>
</gene>
<name>A0A6A5XRQ1_9PLEO</name>
<dbReference type="RefSeq" id="XP_033384191.1">
    <property type="nucleotide sequence ID" value="XM_033531031.1"/>
</dbReference>
<proteinExistence type="predicted"/>
<dbReference type="GeneID" id="54288428"/>
<evidence type="ECO:0000313" key="2">
    <source>
        <dbReference type="EMBL" id="KAF2015852.1"/>
    </source>
</evidence>
<sequence length="283" mass="30811">MSQPGSPKAPKAPSAPSTPGSGGETSLIAEHGGSIGSQEPQEQKAVMPAHQEPITTADEGIKSPSTVADGGSDGSSLQVASPSLALPPRPDAKQLGASPRYNIIGETLYGVPEEDTVREFGFRAGQMNRGTGGDKQIPANNFTKQLDHLWTESYELGKLSNGNAATKLEIVRKNYDWAPLINVYTQTPENPKGTFDLEYARKTIESALDTMKITTNWVCNHPKEWQKIVIDVPAPIAIACQEFPDLAERYAELKQAAFLAKNYQPYRNAKGYINKQLRSMARR</sequence>
<accession>A0A6A5XRQ1</accession>
<reference evidence="2" key="1">
    <citation type="journal article" date="2020" name="Stud. Mycol.">
        <title>101 Dothideomycetes genomes: a test case for predicting lifestyles and emergence of pathogens.</title>
        <authorList>
            <person name="Haridas S."/>
            <person name="Albert R."/>
            <person name="Binder M."/>
            <person name="Bloem J."/>
            <person name="Labutti K."/>
            <person name="Salamov A."/>
            <person name="Andreopoulos B."/>
            <person name="Baker S."/>
            <person name="Barry K."/>
            <person name="Bills G."/>
            <person name="Bluhm B."/>
            <person name="Cannon C."/>
            <person name="Castanera R."/>
            <person name="Culley D."/>
            <person name="Daum C."/>
            <person name="Ezra D."/>
            <person name="Gonzalez J."/>
            <person name="Henrissat B."/>
            <person name="Kuo A."/>
            <person name="Liang C."/>
            <person name="Lipzen A."/>
            <person name="Lutzoni F."/>
            <person name="Magnuson J."/>
            <person name="Mondo S."/>
            <person name="Nolan M."/>
            <person name="Ohm R."/>
            <person name="Pangilinan J."/>
            <person name="Park H.-J."/>
            <person name="Ramirez L."/>
            <person name="Alfaro M."/>
            <person name="Sun H."/>
            <person name="Tritt A."/>
            <person name="Yoshinaga Y."/>
            <person name="Zwiers L.-H."/>
            <person name="Turgeon B."/>
            <person name="Goodwin S."/>
            <person name="Spatafora J."/>
            <person name="Crous P."/>
            <person name="Grigoriev I."/>
        </authorList>
    </citation>
    <scope>NUCLEOTIDE SEQUENCE</scope>
    <source>
        <strain evidence="2">CBS 175.79</strain>
    </source>
</reference>
<evidence type="ECO:0000256" key="1">
    <source>
        <dbReference type="SAM" id="MobiDB-lite"/>
    </source>
</evidence>
<dbReference type="OrthoDB" id="3795337at2759"/>
<dbReference type="EMBL" id="ML978069">
    <property type="protein sequence ID" value="KAF2015852.1"/>
    <property type="molecule type" value="Genomic_DNA"/>
</dbReference>
<feature type="region of interest" description="Disordered" evidence="1">
    <location>
        <begin position="1"/>
        <end position="98"/>
    </location>
</feature>
<protein>
    <submittedName>
        <fullName evidence="2">Uncharacterized protein</fullName>
    </submittedName>
</protein>
<evidence type="ECO:0000313" key="3">
    <source>
        <dbReference type="Proteomes" id="UP000799778"/>
    </source>
</evidence>
<dbReference type="Proteomes" id="UP000799778">
    <property type="component" value="Unassembled WGS sequence"/>
</dbReference>
<keyword evidence="3" id="KW-1185">Reference proteome</keyword>